<dbReference type="OrthoDB" id="7335480at2"/>
<dbReference type="AlphaFoldDB" id="J8Y673"/>
<gene>
    <name evidence="1" type="ORF">IG3_04786</name>
</gene>
<dbReference type="HOGENOM" id="CLU_1064527_0_0_9"/>
<evidence type="ECO:0008006" key="3">
    <source>
        <dbReference type="Google" id="ProtNLM"/>
    </source>
</evidence>
<dbReference type="EMBL" id="AHDV01000037">
    <property type="protein sequence ID" value="EJV77403.1"/>
    <property type="molecule type" value="Genomic_DNA"/>
</dbReference>
<dbReference type="Proteomes" id="UP000004136">
    <property type="component" value="Unassembled WGS sequence"/>
</dbReference>
<dbReference type="PATRIC" id="fig|1053201.3.peg.4883"/>
<protein>
    <recommendedName>
        <fullName evidence="3">Two component regulator three Y domain-containing protein</fullName>
    </recommendedName>
</protein>
<comment type="caution">
    <text evidence="1">The sequence shown here is derived from an EMBL/GenBank/DDBJ whole genome shotgun (WGS) entry which is preliminary data.</text>
</comment>
<evidence type="ECO:0000313" key="1">
    <source>
        <dbReference type="EMBL" id="EJV77403.1"/>
    </source>
</evidence>
<sequence>MSSKIEVHYKAKNGIELTYMEDPYPVQNFKGERKLLVIFQSLGNENSDDARHRYPYTLIDGLKFYNCRKIYIKDDIGHVGSYYLGLNGEFDVRDAVLEFLKLKINEYKILKEDIIFFGPSKGGYAALNFGYELGVKNILTAVPQYHLYNFIEQYKSFLTYILPETITEETKTFYNNYLGNVIKNSRYKPNIYLVTSQHDNLYDDHILPLVEAINETGSNLFIYENNEAYVTRHNNVVVNTMNEILAILSMLLCDDKIKTFFNPQLYNTQK</sequence>
<dbReference type="Gene3D" id="3.40.50.1820">
    <property type="entry name" value="alpha/beta hydrolase"/>
    <property type="match status" value="1"/>
</dbReference>
<name>J8Y673_BACCE</name>
<dbReference type="RefSeq" id="WP_002139061.1">
    <property type="nucleotide sequence ID" value="NZ_JH804673.1"/>
</dbReference>
<proteinExistence type="predicted"/>
<dbReference type="InterPro" id="IPR029058">
    <property type="entry name" value="AB_hydrolase_fold"/>
</dbReference>
<reference evidence="1 2" key="1">
    <citation type="submission" date="2012-04" db="EMBL/GenBank/DDBJ databases">
        <title>The Genome Sequence of Bacillus cereus HuA2-1.</title>
        <authorList>
            <consortium name="The Broad Institute Genome Sequencing Platform"/>
            <consortium name="The Broad Institute Genome Sequencing Center for Infectious Disease"/>
            <person name="Feldgarden M."/>
            <person name="Van der Auwera G.A."/>
            <person name="Mahillon J."/>
            <person name="Duprez V."/>
            <person name="Timmery S."/>
            <person name="Mattelet C."/>
            <person name="Dierick K."/>
            <person name="Sun M."/>
            <person name="Yu Z."/>
            <person name="Zhu L."/>
            <person name="Hu X."/>
            <person name="Shank E.B."/>
            <person name="Swiecicka I."/>
            <person name="Hansen B.M."/>
            <person name="Andrup L."/>
            <person name="Young S.K."/>
            <person name="Zeng Q."/>
            <person name="Gargeya S."/>
            <person name="Fitzgerald M."/>
            <person name="Haas B."/>
            <person name="Abouelleil A."/>
            <person name="Alvarado L."/>
            <person name="Arachchi H.M."/>
            <person name="Berlin A."/>
            <person name="Chapman S.B."/>
            <person name="Goldberg J."/>
            <person name="Griggs A."/>
            <person name="Gujja S."/>
            <person name="Hansen M."/>
            <person name="Howarth C."/>
            <person name="Imamovic A."/>
            <person name="Larimer J."/>
            <person name="McCowen C."/>
            <person name="Montmayeur A."/>
            <person name="Murphy C."/>
            <person name="Neiman D."/>
            <person name="Pearson M."/>
            <person name="Priest M."/>
            <person name="Roberts A."/>
            <person name="Saif S."/>
            <person name="Shea T."/>
            <person name="Sisk P."/>
            <person name="Sykes S."/>
            <person name="Wortman J."/>
            <person name="Nusbaum C."/>
            <person name="Birren B."/>
        </authorList>
    </citation>
    <scope>NUCLEOTIDE SEQUENCE [LARGE SCALE GENOMIC DNA]</scope>
    <source>
        <strain evidence="1 2">HuA2-1</strain>
    </source>
</reference>
<evidence type="ECO:0000313" key="2">
    <source>
        <dbReference type="Proteomes" id="UP000004136"/>
    </source>
</evidence>
<dbReference type="SUPFAM" id="SSF53474">
    <property type="entry name" value="alpha/beta-Hydrolases"/>
    <property type="match status" value="1"/>
</dbReference>
<organism evidence="1 2">
    <name type="scientific">Bacillus cereus HuA2-1</name>
    <dbReference type="NCBI Taxonomy" id="1053201"/>
    <lineage>
        <taxon>Bacteria</taxon>
        <taxon>Bacillati</taxon>
        <taxon>Bacillota</taxon>
        <taxon>Bacilli</taxon>
        <taxon>Bacillales</taxon>
        <taxon>Bacillaceae</taxon>
        <taxon>Bacillus</taxon>
        <taxon>Bacillus cereus group</taxon>
    </lineage>
</organism>
<accession>J8Y673</accession>